<evidence type="ECO:0000256" key="10">
    <source>
        <dbReference type="SAM" id="Coils"/>
    </source>
</evidence>
<reference evidence="12 13" key="1">
    <citation type="submission" date="2017-03" db="EMBL/GenBank/DDBJ databases">
        <title>Widespread Adenine N6-methylation of Active Genes in Fungi.</title>
        <authorList>
            <consortium name="DOE Joint Genome Institute"/>
            <person name="Mondo S.J."/>
            <person name="Dannebaum R.O."/>
            <person name="Kuo R.C."/>
            <person name="Louie K.B."/>
            <person name="Bewick A.J."/>
            <person name="Labutti K."/>
            <person name="Haridas S."/>
            <person name="Kuo A."/>
            <person name="Salamov A."/>
            <person name="Ahrendt S.R."/>
            <person name="Lau R."/>
            <person name="Bowen B.P."/>
            <person name="Lipzen A."/>
            <person name="Sullivan W."/>
            <person name="Andreopoulos W.B."/>
            <person name="Clum A."/>
            <person name="Lindquist E."/>
            <person name="Daum C."/>
            <person name="Northen T.R."/>
            <person name="Ramamoorthy G."/>
            <person name="Schmitz R.J."/>
            <person name="Gryganskyi A."/>
            <person name="Culley D."/>
            <person name="Magnuson J."/>
            <person name="James T.Y."/>
            <person name="O'Malley M.A."/>
            <person name="Stajich J.E."/>
            <person name="Spatafora J.W."/>
            <person name="Visel A."/>
            <person name="Grigoriev I.V."/>
        </authorList>
    </citation>
    <scope>NUCLEOTIDE SEQUENCE [LARGE SCALE GENOMIC DNA]</scope>
    <source>
        <strain evidence="12 13">NRRL Y-17943</strain>
    </source>
</reference>
<gene>
    <name evidence="12" type="ORF">BD324DRAFT_581063</name>
</gene>
<keyword evidence="7" id="KW-0805">Transcription regulation</keyword>
<dbReference type="InterPro" id="IPR013083">
    <property type="entry name" value="Znf_RING/FYVE/PHD"/>
</dbReference>
<evidence type="ECO:0000313" key="13">
    <source>
        <dbReference type="Proteomes" id="UP000193218"/>
    </source>
</evidence>
<keyword evidence="6" id="KW-0862">Zinc</keyword>
<dbReference type="RefSeq" id="XP_021870368.1">
    <property type="nucleotide sequence ID" value="XM_022013481.1"/>
</dbReference>
<dbReference type="GO" id="GO:0006513">
    <property type="term" value="P:protein monoubiquitination"/>
    <property type="evidence" value="ECO:0007669"/>
    <property type="project" value="TreeGrafter"/>
</dbReference>
<dbReference type="GO" id="GO:0008270">
    <property type="term" value="F:zinc ion binding"/>
    <property type="evidence" value="ECO:0007669"/>
    <property type="project" value="UniProtKB-KW"/>
</dbReference>
<evidence type="ECO:0000256" key="6">
    <source>
        <dbReference type="ARBA" id="ARBA00022833"/>
    </source>
</evidence>
<dbReference type="PROSITE" id="PS00518">
    <property type="entry name" value="ZF_RING_1"/>
    <property type="match status" value="1"/>
</dbReference>
<feature type="coiled-coil region" evidence="10">
    <location>
        <begin position="117"/>
        <end position="144"/>
    </location>
</feature>
<evidence type="ECO:0000256" key="2">
    <source>
        <dbReference type="ARBA" id="ARBA00012483"/>
    </source>
</evidence>
<dbReference type="Proteomes" id="UP000193218">
    <property type="component" value="Unassembled WGS sequence"/>
</dbReference>
<keyword evidence="4" id="KW-0479">Metal-binding</keyword>
<accession>A0A1Y1UFG4</accession>
<dbReference type="GO" id="GO:0061630">
    <property type="term" value="F:ubiquitin protein ligase activity"/>
    <property type="evidence" value="ECO:0007669"/>
    <property type="project" value="UniProtKB-EC"/>
</dbReference>
<keyword evidence="13" id="KW-1185">Reference proteome</keyword>
<dbReference type="Gene3D" id="3.30.40.10">
    <property type="entry name" value="Zinc/RING finger domain, C3HC4 (zinc finger)"/>
    <property type="match status" value="1"/>
</dbReference>
<organism evidence="12 13">
    <name type="scientific">Kockovaella imperatae</name>
    <dbReference type="NCBI Taxonomy" id="4999"/>
    <lineage>
        <taxon>Eukaryota</taxon>
        <taxon>Fungi</taxon>
        <taxon>Dikarya</taxon>
        <taxon>Basidiomycota</taxon>
        <taxon>Agaricomycotina</taxon>
        <taxon>Tremellomycetes</taxon>
        <taxon>Tremellales</taxon>
        <taxon>Cuniculitremaceae</taxon>
        <taxon>Kockovaella</taxon>
    </lineage>
</organism>
<comment type="catalytic activity">
    <reaction evidence="1">
        <text>S-ubiquitinyl-[E2 ubiquitin-conjugating enzyme]-L-cysteine + [acceptor protein]-L-lysine = [E2 ubiquitin-conjugating enzyme]-L-cysteine + N(6)-ubiquitinyl-[acceptor protein]-L-lysine.</text>
        <dbReference type="EC" id="2.3.2.27"/>
    </reaction>
</comment>
<dbReference type="STRING" id="4999.A0A1Y1UFG4"/>
<comment type="caution">
    <text evidence="12">The sequence shown here is derived from an EMBL/GenBank/DDBJ whole genome shotgun (WGS) entry which is preliminary data.</text>
</comment>
<keyword evidence="3" id="KW-0808">Transferase</keyword>
<evidence type="ECO:0000256" key="1">
    <source>
        <dbReference type="ARBA" id="ARBA00000900"/>
    </source>
</evidence>
<evidence type="ECO:0000256" key="3">
    <source>
        <dbReference type="ARBA" id="ARBA00022679"/>
    </source>
</evidence>
<dbReference type="InterPro" id="IPR017907">
    <property type="entry name" value="Znf_RING_CS"/>
</dbReference>
<dbReference type="GO" id="GO:0000209">
    <property type="term" value="P:protein polyubiquitination"/>
    <property type="evidence" value="ECO:0007669"/>
    <property type="project" value="TreeGrafter"/>
</dbReference>
<evidence type="ECO:0000313" key="12">
    <source>
        <dbReference type="EMBL" id="ORX36267.1"/>
    </source>
</evidence>
<keyword evidence="10" id="KW-0175">Coiled coil</keyword>
<dbReference type="SUPFAM" id="SSF57850">
    <property type="entry name" value="RING/U-box"/>
    <property type="match status" value="1"/>
</dbReference>
<evidence type="ECO:0000256" key="8">
    <source>
        <dbReference type="ARBA" id="ARBA00023163"/>
    </source>
</evidence>
<dbReference type="PROSITE" id="PS50089">
    <property type="entry name" value="ZF_RING_2"/>
    <property type="match status" value="1"/>
</dbReference>
<dbReference type="InParanoid" id="A0A1Y1UFG4"/>
<keyword evidence="5 9" id="KW-0863">Zinc-finger</keyword>
<dbReference type="InterPro" id="IPR001841">
    <property type="entry name" value="Znf_RING"/>
</dbReference>
<dbReference type="Pfam" id="PF13639">
    <property type="entry name" value="zf-RING_2"/>
    <property type="match status" value="1"/>
</dbReference>
<sequence length="272" mass="31145">MDWEGEVKAHPDEPIELPVAVKRETGDEDANSERCVICLMALRDRTIVGVCGHEFCFECIGVWANQSRRCPLCSTDMSAFLLHDLDSSTPTKFYLPPLPQKKVPSLSLPGPSRRPILPEERLRMQAEKQELDELDLQVERRKEIYEHELYVKHIASNPTTRFRPNPTPRQIADNPELTQKATAFLRRELRVWSLVDVEFLTTHILSLLKAIDIRSEPAVRLLSEILDTPNGPRYPHGAEHFAHEIYSFLRSPFKELYKYDEAVQVSTSLGSG</sequence>
<dbReference type="AlphaFoldDB" id="A0A1Y1UFG4"/>
<proteinExistence type="predicted"/>
<dbReference type="SMART" id="SM00184">
    <property type="entry name" value="RING"/>
    <property type="match status" value="1"/>
</dbReference>
<evidence type="ECO:0000256" key="4">
    <source>
        <dbReference type="ARBA" id="ARBA00022723"/>
    </source>
</evidence>
<dbReference type="EMBL" id="NBSH01000008">
    <property type="protein sequence ID" value="ORX36267.1"/>
    <property type="molecule type" value="Genomic_DNA"/>
</dbReference>
<evidence type="ECO:0000259" key="11">
    <source>
        <dbReference type="PROSITE" id="PS50089"/>
    </source>
</evidence>
<dbReference type="PANTHER" id="PTHR46077:SF1">
    <property type="entry name" value="TOP1 BINDING ARGININE_SERINE RICH PROTEIN, E3 UBIQUITIN LIGASE"/>
    <property type="match status" value="1"/>
</dbReference>
<evidence type="ECO:0000256" key="5">
    <source>
        <dbReference type="ARBA" id="ARBA00022771"/>
    </source>
</evidence>
<evidence type="ECO:0000256" key="9">
    <source>
        <dbReference type="PROSITE-ProRule" id="PRU00175"/>
    </source>
</evidence>
<dbReference type="PANTHER" id="PTHR46077">
    <property type="entry name" value="E3 UBIQUITIN-PROTEIN LIGASE TOPORS"/>
    <property type="match status" value="1"/>
</dbReference>
<dbReference type="OrthoDB" id="21204at2759"/>
<name>A0A1Y1UFG4_9TREE</name>
<dbReference type="GeneID" id="33555289"/>
<protein>
    <recommendedName>
        <fullName evidence="2">RING-type E3 ubiquitin transferase</fullName>
        <ecNumber evidence="2">2.3.2.27</ecNumber>
    </recommendedName>
</protein>
<dbReference type="EC" id="2.3.2.27" evidence="2"/>
<keyword evidence="8" id="KW-0804">Transcription</keyword>
<feature type="domain" description="RING-type" evidence="11">
    <location>
        <begin position="35"/>
        <end position="74"/>
    </location>
</feature>
<evidence type="ECO:0000256" key="7">
    <source>
        <dbReference type="ARBA" id="ARBA00023015"/>
    </source>
</evidence>